<reference evidence="11 12" key="1">
    <citation type="submission" date="2017-10" db="EMBL/GenBank/DDBJ databases">
        <title>Draft genome sequences of strains TRE 1, TRE 9, TRE H and TRI 7, isolated from tamarins, belonging to four potential novel Bifidobacterium species.</title>
        <authorList>
            <person name="Mattarelli P."/>
            <person name="Modesto M."/>
            <person name="Puglisi E."/>
            <person name="Morelli L."/>
            <person name="Spezio C."/>
            <person name="Bonetti A."/>
            <person name="Sandri C."/>
        </authorList>
    </citation>
    <scope>NUCLEOTIDE SEQUENCE [LARGE SCALE GENOMIC DNA]</scope>
    <source>
        <strain evidence="12">TRE1</strain>
    </source>
</reference>
<dbReference type="Gene3D" id="3.40.50.300">
    <property type="entry name" value="P-loop containing nucleotide triphosphate hydrolases"/>
    <property type="match status" value="1"/>
</dbReference>
<dbReference type="GO" id="GO:0005737">
    <property type="term" value="C:cytoplasm"/>
    <property type="evidence" value="ECO:0007669"/>
    <property type="project" value="TreeGrafter"/>
</dbReference>
<evidence type="ECO:0000256" key="5">
    <source>
        <dbReference type="ARBA" id="ARBA00022741"/>
    </source>
</evidence>
<gene>
    <name evidence="11" type="ORF">CS006_00970</name>
</gene>
<evidence type="ECO:0000256" key="8">
    <source>
        <dbReference type="ARBA" id="ARBA00023064"/>
    </source>
</evidence>
<dbReference type="EMBL" id="PEBI01000001">
    <property type="protein sequence ID" value="PJM73782.1"/>
    <property type="molecule type" value="Genomic_DNA"/>
</dbReference>
<dbReference type="GO" id="GO:0019521">
    <property type="term" value="P:D-gluconate metabolic process"/>
    <property type="evidence" value="ECO:0007669"/>
    <property type="project" value="UniProtKB-KW"/>
</dbReference>
<dbReference type="GO" id="GO:0046316">
    <property type="term" value="F:gluconokinase activity"/>
    <property type="evidence" value="ECO:0007669"/>
    <property type="project" value="UniProtKB-EC"/>
</dbReference>
<evidence type="ECO:0000256" key="1">
    <source>
        <dbReference type="ARBA" id="ARBA00004761"/>
    </source>
</evidence>
<comment type="caution">
    <text evidence="11">The sequence shown here is derived from an EMBL/GenBank/DDBJ whole genome shotgun (WGS) entry which is preliminary data.</text>
</comment>
<evidence type="ECO:0000256" key="7">
    <source>
        <dbReference type="ARBA" id="ARBA00022840"/>
    </source>
</evidence>
<dbReference type="Proteomes" id="UP000229095">
    <property type="component" value="Unassembled WGS sequence"/>
</dbReference>
<comment type="catalytic activity">
    <reaction evidence="9 10">
        <text>D-gluconate + ATP = 6-phospho-D-gluconate + ADP + H(+)</text>
        <dbReference type="Rhea" id="RHEA:19433"/>
        <dbReference type="ChEBI" id="CHEBI:15378"/>
        <dbReference type="ChEBI" id="CHEBI:18391"/>
        <dbReference type="ChEBI" id="CHEBI:30616"/>
        <dbReference type="ChEBI" id="CHEBI:58759"/>
        <dbReference type="ChEBI" id="CHEBI:456216"/>
        <dbReference type="EC" id="2.7.1.12"/>
    </reaction>
</comment>
<keyword evidence="7 10" id="KW-0067">ATP-binding</keyword>
<evidence type="ECO:0000256" key="3">
    <source>
        <dbReference type="ARBA" id="ARBA00012054"/>
    </source>
</evidence>
<dbReference type="NCBIfam" id="TIGR01313">
    <property type="entry name" value="therm_gnt_kin"/>
    <property type="match status" value="1"/>
</dbReference>
<evidence type="ECO:0000256" key="2">
    <source>
        <dbReference type="ARBA" id="ARBA00008420"/>
    </source>
</evidence>
<keyword evidence="5 10" id="KW-0547">Nucleotide-binding</keyword>
<dbReference type="PANTHER" id="PTHR43442">
    <property type="entry name" value="GLUCONOKINASE-RELATED"/>
    <property type="match status" value="1"/>
</dbReference>
<evidence type="ECO:0000313" key="12">
    <source>
        <dbReference type="Proteomes" id="UP000229095"/>
    </source>
</evidence>
<dbReference type="FunFam" id="3.40.50.300:FF:000522">
    <property type="entry name" value="Gluconokinase"/>
    <property type="match status" value="1"/>
</dbReference>
<dbReference type="GO" id="GO:0005524">
    <property type="term" value="F:ATP binding"/>
    <property type="evidence" value="ECO:0007669"/>
    <property type="project" value="UniProtKB-KW"/>
</dbReference>
<evidence type="ECO:0000256" key="6">
    <source>
        <dbReference type="ARBA" id="ARBA00022777"/>
    </source>
</evidence>
<dbReference type="PANTHER" id="PTHR43442:SF3">
    <property type="entry name" value="GLUCONOKINASE-RELATED"/>
    <property type="match status" value="1"/>
</dbReference>
<evidence type="ECO:0000256" key="9">
    <source>
        <dbReference type="ARBA" id="ARBA00048090"/>
    </source>
</evidence>
<comment type="pathway">
    <text evidence="1">Carbohydrate acid metabolism.</text>
</comment>
<dbReference type="SUPFAM" id="SSF52540">
    <property type="entry name" value="P-loop containing nucleoside triphosphate hydrolases"/>
    <property type="match status" value="1"/>
</dbReference>
<dbReference type="InterPro" id="IPR027417">
    <property type="entry name" value="P-loop_NTPase"/>
</dbReference>
<protein>
    <recommendedName>
        <fullName evidence="3 10">Gluconokinase</fullName>
        <ecNumber evidence="3 10">2.7.1.12</ecNumber>
    </recommendedName>
</protein>
<dbReference type="EC" id="2.7.1.12" evidence="3 10"/>
<keyword evidence="4 10" id="KW-0808">Transferase</keyword>
<comment type="similarity">
    <text evidence="2 10">Belongs to the gluconokinase GntK/GntV family.</text>
</comment>
<dbReference type="RefSeq" id="WP_100509928.1">
    <property type="nucleotide sequence ID" value="NZ_PEBI01000001.1"/>
</dbReference>
<name>A0A2M9HAE6_9BIFI</name>
<proteinExistence type="inferred from homology"/>
<keyword evidence="6 10" id="KW-0418">Kinase</keyword>
<dbReference type="OrthoDB" id="9795716at2"/>
<dbReference type="CDD" id="cd02021">
    <property type="entry name" value="GntK"/>
    <property type="match status" value="1"/>
</dbReference>
<accession>A0A2M9HAE6</accession>
<sequence>MTVHVVVMGVAGCGKTTIAEAVRDQLGYVYAEGDEFHPKASVDKMRAGIPLTDEDRWPWLDTINKWMRDQSAEGNSTVVSCSALKRAYRDVLRRDIPVFFVHMVGSEEVIGKRMAARKGHYMPPSLLPSQFADLEPLEDDEPGIKVSIEGSVDEMVARAIEAVKAHAAAEERALAA</sequence>
<dbReference type="AlphaFoldDB" id="A0A2M9HAE6"/>
<evidence type="ECO:0000256" key="4">
    <source>
        <dbReference type="ARBA" id="ARBA00022679"/>
    </source>
</evidence>
<keyword evidence="12" id="KW-1185">Reference proteome</keyword>
<keyword evidence="8" id="KW-0311">Gluconate utilization</keyword>
<organism evidence="11 12">
    <name type="scientific">Bifidobacterium primatium</name>
    <dbReference type="NCBI Taxonomy" id="2045438"/>
    <lineage>
        <taxon>Bacteria</taxon>
        <taxon>Bacillati</taxon>
        <taxon>Actinomycetota</taxon>
        <taxon>Actinomycetes</taxon>
        <taxon>Bifidobacteriales</taxon>
        <taxon>Bifidobacteriaceae</taxon>
        <taxon>Bifidobacterium</taxon>
    </lineage>
</organism>
<evidence type="ECO:0000313" key="11">
    <source>
        <dbReference type="EMBL" id="PJM73782.1"/>
    </source>
</evidence>
<dbReference type="InterPro" id="IPR006001">
    <property type="entry name" value="Therm_gnt_kin"/>
</dbReference>
<evidence type="ECO:0000256" key="10">
    <source>
        <dbReference type="RuleBase" id="RU363066"/>
    </source>
</evidence>
<dbReference type="Pfam" id="PF13671">
    <property type="entry name" value="AAA_33"/>
    <property type="match status" value="1"/>
</dbReference>